<evidence type="ECO:0000313" key="8">
    <source>
        <dbReference type="Proteomes" id="UP000301751"/>
    </source>
</evidence>
<comment type="similarity">
    <text evidence="2">Belongs to the autoinducer-2 exporter (AI-2E) (TC 2.A.86) family.</text>
</comment>
<reference evidence="8" key="1">
    <citation type="submission" date="2019-03" db="EMBL/GenBank/DDBJ databases">
        <title>Aquabacterium pictum sp.nov., the first bacteriochlorophyll a-containing freshwater bacterium in the genus Aquabacterium of the class Betaproteobacteria.</title>
        <authorList>
            <person name="Hirose S."/>
            <person name="Tank M."/>
            <person name="Hara E."/>
            <person name="Tamaki H."/>
            <person name="Takaichi S."/>
            <person name="Haruta S."/>
            <person name="Hanada S."/>
        </authorList>
    </citation>
    <scope>NUCLEOTIDE SEQUENCE [LARGE SCALE GENOMIC DNA]</scope>
    <source>
        <strain evidence="8">W35</strain>
    </source>
</reference>
<gene>
    <name evidence="7" type="ORF">AQPW35_41230</name>
</gene>
<comment type="caution">
    <text evidence="7">The sequence shown here is derived from an EMBL/GenBank/DDBJ whole genome shotgun (WGS) entry which is preliminary data.</text>
</comment>
<dbReference type="Pfam" id="PF01594">
    <property type="entry name" value="AI-2E_transport"/>
    <property type="match status" value="1"/>
</dbReference>
<accession>A0A480AXS2</accession>
<evidence type="ECO:0000256" key="3">
    <source>
        <dbReference type="ARBA" id="ARBA00022692"/>
    </source>
</evidence>
<dbReference type="OrthoDB" id="5792512at2"/>
<feature type="transmembrane region" description="Helical" evidence="6">
    <location>
        <begin position="59"/>
        <end position="81"/>
    </location>
</feature>
<dbReference type="PANTHER" id="PTHR21716">
    <property type="entry name" value="TRANSMEMBRANE PROTEIN"/>
    <property type="match status" value="1"/>
</dbReference>
<organism evidence="7 8">
    <name type="scientific">Pseudaquabacterium pictum</name>
    <dbReference type="NCBI Taxonomy" id="2315236"/>
    <lineage>
        <taxon>Bacteria</taxon>
        <taxon>Pseudomonadati</taxon>
        <taxon>Pseudomonadota</taxon>
        <taxon>Betaproteobacteria</taxon>
        <taxon>Burkholderiales</taxon>
        <taxon>Sphaerotilaceae</taxon>
        <taxon>Pseudaquabacterium</taxon>
    </lineage>
</organism>
<evidence type="ECO:0000256" key="5">
    <source>
        <dbReference type="ARBA" id="ARBA00023136"/>
    </source>
</evidence>
<dbReference type="Proteomes" id="UP000301751">
    <property type="component" value="Unassembled WGS sequence"/>
</dbReference>
<feature type="transmembrane region" description="Helical" evidence="6">
    <location>
        <begin position="238"/>
        <end position="261"/>
    </location>
</feature>
<name>A0A480AXS2_9BURK</name>
<evidence type="ECO:0000256" key="2">
    <source>
        <dbReference type="ARBA" id="ARBA00009773"/>
    </source>
</evidence>
<dbReference type="GO" id="GO:0016020">
    <property type="term" value="C:membrane"/>
    <property type="evidence" value="ECO:0007669"/>
    <property type="project" value="UniProtKB-SubCell"/>
</dbReference>
<evidence type="ECO:0000313" key="7">
    <source>
        <dbReference type="EMBL" id="GCL65042.1"/>
    </source>
</evidence>
<keyword evidence="8" id="KW-1185">Reference proteome</keyword>
<keyword evidence="5 6" id="KW-0472">Membrane</keyword>
<dbReference type="RefSeq" id="WP_137734761.1">
    <property type="nucleotide sequence ID" value="NZ_BJCL01000013.1"/>
</dbReference>
<evidence type="ECO:0000256" key="1">
    <source>
        <dbReference type="ARBA" id="ARBA00004141"/>
    </source>
</evidence>
<feature type="transmembrane region" description="Helical" evidence="6">
    <location>
        <begin position="12"/>
        <end position="28"/>
    </location>
</feature>
<dbReference type="AlphaFoldDB" id="A0A480AXS2"/>
<comment type="subcellular location">
    <subcellularLocation>
        <location evidence="1">Membrane</location>
        <topology evidence="1">Multi-pass membrane protein</topology>
    </subcellularLocation>
</comment>
<keyword evidence="4 6" id="KW-1133">Transmembrane helix</keyword>
<dbReference type="PANTHER" id="PTHR21716:SF64">
    <property type="entry name" value="AI-2 TRANSPORT PROTEIN TQSA"/>
    <property type="match status" value="1"/>
</dbReference>
<evidence type="ECO:0000256" key="4">
    <source>
        <dbReference type="ARBA" id="ARBA00022989"/>
    </source>
</evidence>
<dbReference type="EMBL" id="BJCL01000013">
    <property type="protein sequence ID" value="GCL65042.1"/>
    <property type="molecule type" value="Genomic_DNA"/>
</dbReference>
<evidence type="ECO:0000256" key="6">
    <source>
        <dbReference type="SAM" id="Phobius"/>
    </source>
</evidence>
<feature type="transmembrane region" description="Helical" evidence="6">
    <location>
        <begin position="213"/>
        <end position="232"/>
    </location>
</feature>
<proteinExistence type="inferred from homology"/>
<feature type="transmembrane region" description="Helical" evidence="6">
    <location>
        <begin position="268"/>
        <end position="287"/>
    </location>
</feature>
<keyword evidence="3 6" id="KW-0812">Transmembrane</keyword>
<protein>
    <submittedName>
        <fullName evidence="7">AI-2E family transporter</fullName>
    </submittedName>
</protein>
<feature type="transmembrane region" description="Helical" evidence="6">
    <location>
        <begin position="149"/>
        <end position="172"/>
    </location>
</feature>
<sequence>MTLSPAQRQTLTWIALATLAALALWLLAPVLTPFVVAAVLAYALHPLVELLAGRRWPRVLAVLLVEGVALLLLVSVLLLIVPVMAKELPLLKAQVPVLLDRLNATVNPLLARFGVDFTLDVASIKAWLTQLMDANMDDWLSAALASARIGGSVLLSLLGNAILVPVVLFYLLMDWPQLVARVQGLVPPRAREAVHGFFADCDAVLGQYLRGQILVMVALAAYYATALALVGFDLALPIGVFTGLAVAIPYVGFGLGLALALLAALLQFASLGGVLLVAGIYALGQLLESFVLTPRLVGERIGLGPLAVIFALMAFGQLFGFVGVLVALPASAVALVALRRALVAYRASRLFTG</sequence>
<dbReference type="InterPro" id="IPR002549">
    <property type="entry name" value="AI-2E-like"/>
</dbReference>
<dbReference type="GO" id="GO:0055085">
    <property type="term" value="P:transmembrane transport"/>
    <property type="evidence" value="ECO:0007669"/>
    <property type="project" value="TreeGrafter"/>
</dbReference>
<feature type="transmembrane region" description="Helical" evidence="6">
    <location>
        <begin position="307"/>
        <end position="338"/>
    </location>
</feature>